<dbReference type="InterPro" id="IPR036388">
    <property type="entry name" value="WH-like_DNA-bd_sf"/>
</dbReference>
<name>A0A6M4XA76_9ACTN</name>
<dbReference type="SUPFAM" id="SSF54427">
    <property type="entry name" value="NTF2-like"/>
    <property type="match status" value="1"/>
</dbReference>
<dbReference type="Pfam" id="PF04542">
    <property type="entry name" value="Sigma70_r2"/>
    <property type="match status" value="1"/>
</dbReference>
<comment type="similarity">
    <text evidence="1">Belongs to the sigma-70 factor family. ECF subfamily.</text>
</comment>
<dbReference type="GO" id="GO:0003677">
    <property type="term" value="F:DNA binding"/>
    <property type="evidence" value="ECO:0007669"/>
    <property type="project" value="InterPro"/>
</dbReference>
<feature type="region of interest" description="Disordered" evidence="6">
    <location>
        <begin position="152"/>
        <end position="187"/>
    </location>
</feature>
<dbReference type="Gene3D" id="1.10.10.10">
    <property type="entry name" value="Winged helix-like DNA-binding domain superfamily/Winged helix DNA-binding domain"/>
    <property type="match status" value="1"/>
</dbReference>
<dbReference type="SUPFAM" id="SSF88946">
    <property type="entry name" value="Sigma2 domain of RNA polymerase sigma factors"/>
    <property type="match status" value="1"/>
</dbReference>
<sequence>MTTHTALPPERFEADRPHLRAVAHRMLGSLSEAEDAVQETWLRATRADVGDVENLSGWLTTVVGRVCLNMLRSRRTRPEVPLDAQVTEPAVATAEGGDPEEEALLADSVGVALLVVLDTLAPAERLAFVLHDLFAVPFDTIAPMIERTPATTRQLASRARRRVRGGAPVTPGGTGTPDTVSPGLAAPAAAADRARQRRVADAFLAATRGGDFEALLALLHPDVVLTADRFVVPTPEPITVSGARPVAEGAMAATGRARFTGLALLDGRVGLAMAPHGRLRLVLLFTITEGGITRIDVVADRERLDGIEVAVLDTIGAESVGAGPVDTAPVGADD</sequence>
<accession>A0A6M4XA76</accession>
<keyword evidence="3" id="KW-0805">Transcription regulation</keyword>
<dbReference type="PANTHER" id="PTHR30173">
    <property type="entry name" value="SIGMA 19 FACTOR"/>
    <property type="match status" value="1"/>
</dbReference>
<protein>
    <submittedName>
        <fullName evidence="9">Sigma-70 family RNA polymerase sigma factor</fullName>
    </submittedName>
</protein>
<dbReference type="Proteomes" id="UP000502665">
    <property type="component" value="Chromosome"/>
</dbReference>
<keyword evidence="4" id="KW-0731">Sigma factor</keyword>
<feature type="domain" description="RNA polymerase sigma factor 70 region 4 type 2" evidence="8">
    <location>
        <begin position="112"/>
        <end position="162"/>
    </location>
</feature>
<dbReference type="InterPro" id="IPR007627">
    <property type="entry name" value="RNA_pol_sigma70_r2"/>
</dbReference>
<feature type="compositionally biased region" description="Low complexity" evidence="6">
    <location>
        <begin position="165"/>
        <end position="187"/>
    </location>
</feature>
<dbReference type="Pfam" id="PF08281">
    <property type="entry name" value="Sigma70_r4_2"/>
    <property type="match status" value="1"/>
</dbReference>
<evidence type="ECO:0000256" key="1">
    <source>
        <dbReference type="ARBA" id="ARBA00010641"/>
    </source>
</evidence>
<gene>
    <name evidence="9" type="ORF">G9272_36065</name>
</gene>
<evidence type="ECO:0000313" key="10">
    <source>
        <dbReference type="Proteomes" id="UP000502665"/>
    </source>
</evidence>
<dbReference type="Gene3D" id="3.10.450.50">
    <property type="match status" value="1"/>
</dbReference>
<evidence type="ECO:0000256" key="4">
    <source>
        <dbReference type="ARBA" id="ARBA00023082"/>
    </source>
</evidence>
<proteinExistence type="inferred from homology"/>
<dbReference type="PANTHER" id="PTHR30173:SF43">
    <property type="entry name" value="ECF RNA POLYMERASE SIGMA FACTOR SIGI-RELATED"/>
    <property type="match status" value="1"/>
</dbReference>
<dbReference type="InterPro" id="IPR052704">
    <property type="entry name" value="ECF_Sigma-70_Domain"/>
</dbReference>
<dbReference type="NCBIfam" id="TIGR02937">
    <property type="entry name" value="sigma70-ECF"/>
    <property type="match status" value="1"/>
</dbReference>
<evidence type="ECO:0000259" key="7">
    <source>
        <dbReference type="Pfam" id="PF04542"/>
    </source>
</evidence>
<dbReference type="InterPro" id="IPR013249">
    <property type="entry name" value="RNA_pol_sigma70_r4_t2"/>
</dbReference>
<dbReference type="InterPro" id="IPR013325">
    <property type="entry name" value="RNA_pol_sigma_r2"/>
</dbReference>
<dbReference type="InterPro" id="IPR032710">
    <property type="entry name" value="NTF2-like_dom_sf"/>
</dbReference>
<comment type="subunit">
    <text evidence="2">Interacts transiently with the RNA polymerase catalytic core formed by RpoA, RpoB, RpoC and RpoZ (2 alpha, 1 beta, 1 beta' and 1 omega subunit) to form the RNA polymerase holoenzyme that can initiate transcription.</text>
</comment>
<dbReference type="InterPro" id="IPR014284">
    <property type="entry name" value="RNA_pol_sigma-70_dom"/>
</dbReference>
<evidence type="ECO:0000256" key="3">
    <source>
        <dbReference type="ARBA" id="ARBA00023015"/>
    </source>
</evidence>
<reference evidence="9" key="1">
    <citation type="submission" date="2020-03" db="EMBL/GenBank/DDBJ databases">
        <title>Molecular networking-based the target discovery of potent antiproliferative macrolactams: 5/6/7/16 polycyclic ansamycins and glycosylated trienomycin from Streptomyces cacaoi subsp. asoensis.</title>
        <authorList>
            <person name="Liu L.-L."/>
        </authorList>
    </citation>
    <scope>NUCLEOTIDE SEQUENCE [LARGE SCALE GENOMIC DNA]</scope>
    <source>
        <strain evidence="9">H2S5</strain>
    </source>
</reference>
<evidence type="ECO:0000259" key="8">
    <source>
        <dbReference type="Pfam" id="PF08281"/>
    </source>
</evidence>
<dbReference type="GO" id="GO:0006352">
    <property type="term" value="P:DNA-templated transcription initiation"/>
    <property type="evidence" value="ECO:0007669"/>
    <property type="project" value="InterPro"/>
</dbReference>
<evidence type="ECO:0000256" key="6">
    <source>
        <dbReference type="SAM" id="MobiDB-lite"/>
    </source>
</evidence>
<feature type="domain" description="RNA polymerase sigma-70 region 2" evidence="7">
    <location>
        <begin position="12"/>
        <end position="75"/>
    </location>
</feature>
<evidence type="ECO:0000313" key="9">
    <source>
        <dbReference type="EMBL" id="QJT05053.1"/>
    </source>
</evidence>
<dbReference type="EMBL" id="CP049838">
    <property type="protein sequence ID" value="QJT05053.1"/>
    <property type="molecule type" value="Genomic_DNA"/>
</dbReference>
<dbReference type="RefSeq" id="WP_171400376.1">
    <property type="nucleotide sequence ID" value="NZ_CP049838.1"/>
</dbReference>
<organism evidence="9 10">
    <name type="scientific">Streptomyces asoensis</name>
    <dbReference type="NCBI Taxonomy" id="249586"/>
    <lineage>
        <taxon>Bacteria</taxon>
        <taxon>Bacillati</taxon>
        <taxon>Actinomycetota</taxon>
        <taxon>Actinomycetes</taxon>
        <taxon>Kitasatosporales</taxon>
        <taxon>Streptomycetaceae</taxon>
        <taxon>Streptomyces</taxon>
    </lineage>
</organism>
<dbReference type="InterPro" id="IPR013324">
    <property type="entry name" value="RNA_pol_sigma_r3/r4-like"/>
</dbReference>
<keyword evidence="10" id="KW-1185">Reference proteome</keyword>
<dbReference type="AlphaFoldDB" id="A0A6M4XA76"/>
<evidence type="ECO:0000256" key="5">
    <source>
        <dbReference type="ARBA" id="ARBA00023163"/>
    </source>
</evidence>
<dbReference type="Gene3D" id="1.10.1740.10">
    <property type="match status" value="1"/>
</dbReference>
<evidence type="ECO:0000256" key="2">
    <source>
        <dbReference type="ARBA" id="ARBA00011344"/>
    </source>
</evidence>
<dbReference type="SUPFAM" id="SSF88659">
    <property type="entry name" value="Sigma3 and sigma4 domains of RNA polymerase sigma factors"/>
    <property type="match status" value="1"/>
</dbReference>
<keyword evidence="5" id="KW-0804">Transcription</keyword>
<dbReference type="GO" id="GO:0016987">
    <property type="term" value="F:sigma factor activity"/>
    <property type="evidence" value="ECO:0007669"/>
    <property type="project" value="UniProtKB-KW"/>
</dbReference>